<dbReference type="EMBL" id="CAAALY010250064">
    <property type="protein sequence ID" value="VEL35537.1"/>
    <property type="molecule type" value="Genomic_DNA"/>
</dbReference>
<keyword evidence="1" id="KW-0175">Coiled coil</keyword>
<evidence type="ECO:0000313" key="2">
    <source>
        <dbReference type="EMBL" id="VEL35537.1"/>
    </source>
</evidence>
<keyword evidence="3" id="KW-1185">Reference proteome</keyword>
<dbReference type="AlphaFoldDB" id="A0A3S5B6X0"/>
<dbReference type="OrthoDB" id="188741at2759"/>
<accession>A0A3S5B6X0</accession>
<name>A0A3S5B6X0_9PLAT</name>
<reference evidence="2" key="1">
    <citation type="submission" date="2018-11" db="EMBL/GenBank/DDBJ databases">
        <authorList>
            <consortium name="Pathogen Informatics"/>
        </authorList>
    </citation>
    <scope>NUCLEOTIDE SEQUENCE</scope>
</reference>
<dbReference type="Proteomes" id="UP000784294">
    <property type="component" value="Unassembled WGS sequence"/>
</dbReference>
<proteinExistence type="predicted"/>
<evidence type="ECO:0000313" key="3">
    <source>
        <dbReference type="Proteomes" id="UP000784294"/>
    </source>
</evidence>
<evidence type="ECO:0000256" key="1">
    <source>
        <dbReference type="SAM" id="Coils"/>
    </source>
</evidence>
<dbReference type="PANTHER" id="PTHR16275:SF8">
    <property type="entry name" value="COILED-COIL DOMAIN-CONTAINING PROTEIN 40"/>
    <property type="match status" value="1"/>
</dbReference>
<dbReference type="GO" id="GO:0035082">
    <property type="term" value="P:axoneme assembly"/>
    <property type="evidence" value="ECO:0007669"/>
    <property type="project" value="InterPro"/>
</dbReference>
<sequence length="96" mass="10903">MTKPKLAENSKMAQDLVVDRLQRKVDQLKDDLLLYEAQLSAQTADFQAAQEALHEAEAEILTIRADRKQLMAQWNSSLIGLQRRNEAYAALLSAYK</sequence>
<gene>
    <name evidence="2" type="ORF">PXEA_LOCUS28977</name>
</gene>
<comment type="caution">
    <text evidence="2">The sequence shown here is derived from an EMBL/GenBank/DDBJ whole genome shotgun (WGS) entry which is preliminary data.</text>
</comment>
<feature type="coiled-coil region" evidence="1">
    <location>
        <begin position="18"/>
        <end position="73"/>
    </location>
</feature>
<organism evidence="2 3">
    <name type="scientific">Protopolystoma xenopodis</name>
    <dbReference type="NCBI Taxonomy" id="117903"/>
    <lineage>
        <taxon>Eukaryota</taxon>
        <taxon>Metazoa</taxon>
        <taxon>Spiralia</taxon>
        <taxon>Lophotrochozoa</taxon>
        <taxon>Platyhelminthes</taxon>
        <taxon>Monogenea</taxon>
        <taxon>Polyopisthocotylea</taxon>
        <taxon>Polystomatidea</taxon>
        <taxon>Polystomatidae</taxon>
        <taxon>Protopolystoma</taxon>
    </lineage>
</organism>
<protein>
    <submittedName>
        <fullName evidence="2">Uncharacterized protein</fullName>
    </submittedName>
</protein>
<dbReference type="InterPro" id="IPR037386">
    <property type="entry name" value="CCDC40"/>
</dbReference>
<dbReference type="PANTHER" id="PTHR16275">
    <property type="entry name" value="COILED-COIL DOMAIN-CONTAINING PROTEIN 40"/>
    <property type="match status" value="1"/>
</dbReference>
<dbReference type="GO" id="GO:0005737">
    <property type="term" value="C:cytoplasm"/>
    <property type="evidence" value="ECO:0007669"/>
    <property type="project" value="TreeGrafter"/>
</dbReference>